<dbReference type="KEGG" id="ehl:EHLA_2195"/>
<sequence length="234" mass="25931">MKKFELTTETITNVDGKKLFRIKALIDFGDVKAGELGGYVEKEENVSQDGDAWVSGNAEVSGDAEVRDNAWVSDNAKVRDNAKVSGNAWVRGDAWVSDNAWVRGNAEVSGDAEVRDNAWVSDNAWVRGDAWVSGNAWVRGDAWVSDNAKVSGDAEVRDNADYTLVQGFGTKFRCTTFYRSKNKKIMVNCGCFHGDLEGFRKQVKETRSGKIAKEYLMIADLMEYHFASEDSGDE</sequence>
<accession>A0A285PUH1</accession>
<dbReference type="InterPro" id="IPR011004">
    <property type="entry name" value="Trimer_LpxA-like_sf"/>
</dbReference>
<evidence type="ECO:0000313" key="2">
    <source>
        <dbReference type="Proteomes" id="UP000217549"/>
    </source>
</evidence>
<dbReference type="EMBL" id="LT907978">
    <property type="protein sequence ID" value="SOB72826.1"/>
    <property type="molecule type" value="Genomic_DNA"/>
</dbReference>
<dbReference type="Proteomes" id="UP000217549">
    <property type="component" value="Chromosome I"/>
</dbReference>
<dbReference type="Gene3D" id="2.160.10.10">
    <property type="entry name" value="Hexapeptide repeat proteins"/>
    <property type="match status" value="1"/>
</dbReference>
<dbReference type="RefSeq" id="WP_096240801.1">
    <property type="nucleotide sequence ID" value="NZ_LT907978.1"/>
</dbReference>
<dbReference type="AlphaFoldDB" id="A0A285PUH1"/>
<protein>
    <submittedName>
        <fullName evidence="1">Trimeric LpxA-like</fullName>
    </submittedName>
</protein>
<reference evidence="2" key="1">
    <citation type="submission" date="2017-09" db="EMBL/GenBank/DDBJ databases">
        <authorList>
            <person name="Shetty A S."/>
        </authorList>
    </citation>
    <scope>NUCLEOTIDE SEQUENCE [LARGE SCALE GENOMIC DNA]</scope>
</reference>
<proteinExistence type="predicted"/>
<dbReference type="SUPFAM" id="SSF51161">
    <property type="entry name" value="Trimeric LpxA-like enzymes"/>
    <property type="match status" value="1"/>
</dbReference>
<gene>
    <name evidence="1" type="ORF">EHLA_2195</name>
</gene>
<keyword evidence="2" id="KW-1185">Reference proteome</keyword>
<evidence type="ECO:0000313" key="1">
    <source>
        <dbReference type="EMBL" id="SOB72826.1"/>
    </source>
</evidence>
<organism evidence="1 2">
    <name type="scientific">Anaerobutyricum hallii</name>
    <dbReference type="NCBI Taxonomy" id="39488"/>
    <lineage>
        <taxon>Bacteria</taxon>
        <taxon>Bacillati</taxon>
        <taxon>Bacillota</taxon>
        <taxon>Clostridia</taxon>
        <taxon>Lachnospirales</taxon>
        <taxon>Lachnospiraceae</taxon>
        <taxon>Anaerobutyricum</taxon>
    </lineage>
</organism>
<name>A0A285PUH1_9FIRM</name>